<dbReference type="GO" id="GO:0000727">
    <property type="term" value="P:double-strand break repair via break-induced replication"/>
    <property type="evidence" value="ECO:0007669"/>
    <property type="project" value="TreeGrafter"/>
</dbReference>
<dbReference type="InterPro" id="IPR012340">
    <property type="entry name" value="NA-bd_OB-fold"/>
</dbReference>
<dbReference type="InterPro" id="IPR031327">
    <property type="entry name" value="MCM"/>
</dbReference>
<dbReference type="GO" id="GO:0006271">
    <property type="term" value="P:DNA strand elongation involved in DNA replication"/>
    <property type="evidence" value="ECO:0007669"/>
    <property type="project" value="TreeGrafter"/>
</dbReference>
<keyword evidence="4" id="KW-0235">DNA replication</keyword>
<dbReference type="InterPro" id="IPR033762">
    <property type="entry name" value="MCM_OB"/>
</dbReference>
<keyword evidence="9 12" id="KW-0238">DNA-binding</keyword>
<evidence type="ECO:0000313" key="15">
    <source>
        <dbReference type="EMBL" id="EGG22122.1"/>
    </source>
</evidence>
<dbReference type="SUPFAM" id="SSF50249">
    <property type="entry name" value="Nucleic acid-binding proteins"/>
    <property type="match status" value="1"/>
</dbReference>
<keyword evidence="6" id="KW-0378">Hydrolase</keyword>
<dbReference type="SMART" id="SM00350">
    <property type="entry name" value="MCM"/>
    <property type="match status" value="1"/>
</dbReference>
<dbReference type="Gene3D" id="2.40.50.140">
    <property type="entry name" value="Nucleic acid-binding proteins"/>
    <property type="match status" value="1"/>
</dbReference>
<dbReference type="Pfam" id="PF00493">
    <property type="entry name" value="MCM"/>
    <property type="match status" value="1"/>
</dbReference>
<evidence type="ECO:0000313" key="16">
    <source>
        <dbReference type="Proteomes" id="UP000007797"/>
    </source>
</evidence>
<comment type="similarity">
    <text evidence="2 12">Belongs to the MCM family.</text>
</comment>
<feature type="region of interest" description="Disordered" evidence="13">
    <location>
        <begin position="1206"/>
        <end position="1256"/>
    </location>
</feature>
<dbReference type="Gene3D" id="3.30.1640.10">
    <property type="entry name" value="mini-chromosome maintenance (MCM) complex, chain A, domain 1"/>
    <property type="match status" value="1"/>
</dbReference>
<keyword evidence="5 12" id="KW-0547">Nucleotide-binding</keyword>
<dbReference type="Pfam" id="PF17855">
    <property type="entry name" value="MCM_lid"/>
    <property type="match status" value="1"/>
</dbReference>
<evidence type="ECO:0000256" key="12">
    <source>
        <dbReference type="RuleBase" id="RU004070"/>
    </source>
</evidence>
<evidence type="ECO:0000256" key="7">
    <source>
        <dbReference type="ARBA" id="ARBA00022806"/>
    </source>
</evidence>
<keyword evidence="8 12" id="KW-0067">ATP-binding</keyword>
<evidence type="ECO:0000256" key="4">
    <source>
        <dbReference type="ARBA" id="ARBA00022705"/>
    </source>
</evidence>
<dbReference type="PROSITE" id="PS50051">
    <property type="entry name" value="MCM_2"/>
    <property type="match status" value="1"/>
</dbReference>
<evidence type="ECO:0000256" key="10">
    <source>
        <dbReference type="ARBA" id="ARBA00023242"/>
    </source>
</evidence>
<dbReference type="FunFam" id="2.20.28.10:FF:000008">
    <property type="entry name" value="DNA helicase"/>
    <property type="match status" value="1"/>
</dbReference>
<dbReference type="PRINTS" id="PR01657">
    <property type="entry name" value="MCMFAMILY"/>
</dbReference>
<dbReference type="PRINTS" id="PR01659">
    <property type="entry name" value="MCMPROTEIN3"/>
</dbReference>
<dbReference type="Pfam" id="PF17207">
    <property type="entry name" value="MCM_OB"/>
    <property type="match status" value="1"/>
</dbReference>
<dbReference type="KEGG" id="dfa:DFA_04240"/>
<dbReference type="EC" id="3.6.4.12" evidence="3"/>
<dbReference type="GO" id="GO:0042555">
    <property type="term" value="C:MCM complex"/>
    <property type="evidence" value="ECO:0007669"/>
    <property type="project" value="InterPro"/>
</dbReference>
<keyword evidence="16" id="KW-1185">Reference proteome</keyword>
<dbReference type="GO" id="GO:0005524">
    <property type="term" value="F:ATP binding"/>
    <property type="evidence" value="ECO:0007669"/>
    <property type="project" value="UniProtKB-KW"/>
</dbReference>
<evidence type="ECO:0000259" key="14">
    <source>
        <dbReference type="PROSITE" id="PS50051"/>
    </source>
</evidence>
<dbReference type="SMART" id="SM00382">
    <property type="entry name" value="AAA"/>
    <property type="match status" value="1"/>
</dbReference>
<evidence type="ECO:0000256" key="8">
    <source>
        <dbReference type="ARBA" id="ARBA00022840"/>
    </source>
</evidence>
<dbReference type="PANTHER" id="PTHR11630">
    <property type="entry name" value="DNA REPLICATION LICENSING FACTOR MCM FAMILY MEMBER"/>
    <property type="match status" value="1"/>
</dbReference>
<evidence type="ECO:0000256" key="3">
    <source>
        <dbReference type="ARBA" id="ARBA00012551"/>
    </source>
</evidence>
<dbReference type="InterPro" id="IPR027925">
    <property type="entry name" value="MCM_N"/>
</dbReference>
<dbReference type="GO" id="GO:0017116">
    <property type="term" value="F:single-stranded DNA helicase activity"/>
    <property type="evidence" value="ECO:0007669"/>
    <property type="project" value="TreeGrafter"/>
</dbReference>
<gene>
    <name evidence="15" type="primary">mcm3</name>
    <name evidence="15" type="ORF">DFA_04240</name>
</gene>
<evidence type="ECO:0000256" key="6">
    <source>
        <dbReference type="ARBA" id="ARBA00022801"/>
    </source>
</evidence>
<dbReference type="InterPro" id="IPR003593">
    <property type="entry name" value="AAA+_ATPase"/>
</dbReference>
<keyword evidence="10" id="KW-0539">Nucleus</keyword>
<dbReference type="GO" id="GO:0016887">
    <property type="term" value="F:ATP hydrolysis activity"/>
    <property type="evidence" value="ECO:0007669"/>
    <property type="project" value="RHEA"/>
</dbReference>
<evidence type="ECO:0000256" key="1">
    <source>
        <dbReference type="ARBA" id="ARBA00004123"/>
    </source>
</evidence>
<comment type="catalytic activity">
    <reaction evidence="11">
        <text>ATP + H2O = ADP + phosphate + H(+)</text>
        <dbReference type="Rhea" id="RHEA:13065"/>
        <dbReference type="ChEBI" id="CHEBI:15377"/>
        <dbReference type="ChEBI" id="CHEBI:15378"/>
        <dbReference type="ChEBI" id="CHEBI:30616"/>
        <dbReference type="ChEBI" id="CHEBI:43474"/>
        <dbReference type="ChEBI" id="CHEBI:456216"/>
        <dbReference type="EC" id="3.6.4.12"/>
    </reaction>
</comment>
<evidence type="ECO:0000256" key="9">
    <source>
        <dbReference type="ARBA" id="ARBA00023125"/>
    </source>
</evidence>
<dbReference type="GO" id="GO:0003697">
    <property type="term" value="F:single-stranded DNA binding"/>
    <property type="evidence" value="ECO:0007669"/>
    <property type="project" value="TreeGrafter"/>
</dbReference>
<evidence type="ECO:0000256" key="11">
    <source>
        <dbReference type="ARBA" id="ARBA00047995"/>
    </source>
</evidence>
<evidence type="ECO:0000256" key="2">
    <source>
        <dbReference type="ARBA" id="ARBA00008010"/>
    </source>
</evidence>
<accession>F4PP09</accession>
<reference evidence="16" key="1">
    <citation type="journal article" date="2011" name="Genome Res.">
        <title>Phylogeny-wide analysis of social amoeba genomes highlights ancient origins for complex intercellular communication.</title>
        <authorList>
            <person name="Heidel A.J."/>
            <person name="Lawal H.M."/>
            <person name="Felder M."/>
            <person name="Schilde C."/>
            <person name="Helps N.R."/>
            <person name="Tunggal B."/>
            <person name="Rivero F."/>
            <person name="John U."/>
            <person name="Schleicher M."/>
            <person name="Eichinger L."/>
            <person name="Platzer M."/>
            <person name="Noegel A.A."/>
            <person name="Schaap P."/>
            <person name="Gloeckner G."/>
        </authorList>
    </citation>
    <scope>NUCLEOTIDE SEQUENCE [LARGE SCALE GENOMIC DNA]</scope>
    <source>
        <strain evidence="16">SH3</strain>
    </source>
</reference>
<dbReference type="InterPro" id="IPR008046">
    <property type="entry name" value="Mcm3"/>
</dbReference>
<dbReference type="GeneID" id="14874365"/>
<evidence type="ECO:0000256" key="13">
    <source>
        <dbReference type="SAM" id="MobiDB-lite"/>
    </source>
</evidence>
<dbReference type="OrthoDB" id="1882346at2759"/>
<dbReference type="InterPro" id="IPR018525">
    <property type="entry name" value="MCM_CS"/>
</dbReference>
<keyword evidence="7" id="KW-0347">Helicase</keyword>
<dbReference type="GO" id="GO:1902975">
    <property type="term" value="P:mitotic DNA replication initiation"/>
    <property type="evidence" value="ECO:0007669"/>
    <property type="project" value="TreeGrafter"/>
</dbReference>
<protein>
    <recommendedName>
        <fullName evidence="3">DNA helicase</fullName>
        <ecNumber evidence="3">3.6.4.12</ecNumber>
    </recommendedName>
</protein>
<dbReference type="InterPro" id="IPR027417">
    <property type="entry name" value="P-loop_NTPase"/>
</dbReference>
<name>F4PP09_CACFS</name>
<dbReference type="InterPro" id="IPR041562">
    <property type="entry name" value="MCM_lid"/>
</dbReference>
<feature type="compositionally biased region" description="Basic and acidic residues" evidence="13">
    <location>
        <begin position="1206"/>
        <end position="1225"/>
    </location>
</feature>
<evidence type="ECO:0000256" key="5">
    <source>
        <dbReference type="ARBA" id="ARBA00022741"/>
    </source>
</evidence>
<feature type="domain" description="MCM C-terminal AAA(+) ATPase" evidence="14">
    <location>
        <begin position="840"/>
        <end position="1046"/>
    </location>
</feature>
<feature type="compositionally biased region" description="Polar residues" evidence="13">
    <location>
        <begin position="1241"/>
        <end position="1256"/>
    </location>
</feature>
<dbReference type="Gene3D" id="3.40.50.300">
    <property type="entry name" value="P-loop containing nucleotide triphosphate hydrolases"/>
    <property type="match status" value="1"/>
</dbReference>
<dbReference type="PANTHER" id="PTHR11630:SF46">
    <property type="entry name" value="DNA REPLICATION LICENSING FACTOR MCM3-RELATED"/>
    <property type="match status" value="1"/>
</dbReference>
<dbReference type="PROSITE" id="PS00847">
    <property type="entry name" value="MCM_1"/>
    <property type="match status" value="1"/>
</dbReference>
<proteinExistence type="inferred from homology"/>
<comment type="subcellular location">
    <subcellularLocation>
        <location evidence="1">Nucleus</location>
    </subcellularLocation>
</comment>
<dbReference type="GO" id="GO:0005634">
    <property type="term" value="C:nucleus"/>
    <property type="evidence" value="ECO:0007669"/>
    <property type="project" value="UniProtKB-SubCell"/>
</dbReference>
<dbReference type="EMBL" id="GL883009">
    <property type="protein sequence ID" value="EGG22122.1"/>
    <property type="molecule type" value="Genomic_DNA"/>
</dbReference>
<dbReference type="SUPFAM" id="SSF52047">
    <property type="entry name" value="RNI-like"/>
    <property type="match status" value="1"/>
</dbReference>
<dbReference type="RefSeq" id="XP_004359973.1">
    <property type="nucleotide sequence ID" value="XM_004359916.1"/>
</dbReference>
<sequence length="1320" mass="152011">MNQFIYAIILRYYYDFEKIRYFQDDEDLNDSHRYKERSKDKIVSFGYYEKNEVEVQYLLIKKILLPMSYVCKVWLKILQSLVTHYAIYFGELNFNYDHRTSKQKHSTIDIYYQGVKNQLTKTMSLFQLDHITTLLVKKHFCSDDDNCCQERIFDILNWLPNLQSLILYTNNQRWVNSVAHNFQHLEKIQVRMGVVWVDEESTRDLIPLKHPNIQMVSAQIEIPDRIRDGSSPFKFYAPILDKFIRYWRITSLNTQFDDGQAFIQDTGKIYRNPYTQLCQHTTLKHIRIREKVNLTELTLLIDLNHSIETLEFHMHIEILVEAVTDTDPSTKTKESQYTYSQNTLDHWNIFYSTIDYSSITNPFSAIWDMNQTIQNLYLEIPIFYSTSFFKSMTNNQTIRQLSLFFAHEIISQPFCEMIHYNQTLVELNFDFFFNFGQELLDALLENKSIQILQGRGIEKDILRKIYNQVDNIIYLGINKKENQGELNLIKTPLETKTIIPYQDKPHSHSRRTSMGYFSYFKKKKKKKIEKKGEMADDDNHSADIHEFGYFLEDNSFKYQDLIKRMIEDGEQRLIIDIDHIRKKNEKLTLKILERPIDYITLFQNSLFTKVKKLRLEMIKEDEEERRENGDTEPPRIPQLFNNYFLGFTGSFGAFHVTPRGLKASFISHMVCIEGIVTKCSLVRPKVIKSVHFCEATREVTTRAYADNTSDTGISTTSSYPTKDLKGNPLTTEFGLCEYKDSQVIAIQEMPERAPAGQLPRSVDILLDNDLVDRQKPGDRIRVVGVYRALPISTGGLSGPARFRTVLVGNNIIPLTEDIHGPVLTITDMNNIKKFASQKNAFDIIASSLAPSIFGHEYIKKSLLLLLLGGVEKKLHNGTHLRGDINLLMVGDPSTAKSQLLRFILNVAPLAINTTGRGSSGVGLTAAVTSDSETGERRLEAGAMVLADRGIVCIDEFDKMTHDDRVAIHEVMEQQTVTISKAGIHASLNARCSVVAAANPVYGQYNRHKKPHDNIALPDSLLSRFDLLFIVLDQANPDHDRLISEHILRMHRYRTPGELDMVIHGEHSSVLGGEMEPVAQSGTISTQGEETPVYQKYDKLLHGNHGATEILSIPFLQKYIYYAKQKFVPKLTDQAKDYITQSFVELRSRDDEKTLPITTRTLETMIRLSTAHAKCRLSNEIERSDAEVAIEILKFALTSETKVIPKPRKEIKQKNDNQDQEMKDEKTNEEEQTTKKIKQSHDTTQPSKPVGSSSQMNQNTLDDFAKRLNKELAKNNQTVDSIKKVFTKRFGDKVVDEMLKILSKEGKIHISDKGNVKSLLT</sequence>
<dbReference type="STRING" id="1054147.F4PP09"/>
<dbReference type="Pfam" id="PF14551">
    <property type="entry name" value="MCM_N"/>
    <property type="match status" value="1"/>
</dbReference>
<organism evidence="15 16">
    <name type="scientific">Cavenderia fasciculata</name>
    <name type="common">Slime mold</name>
    <name type="synonym">Dictyostelium fasciculatum</name>
    <dbReference type="NCBI Taxonomy" id="261658"/>
    <lineage>
        <taxon>Eukaryota</taxon>
        <taxon>Amoebozoa</taxon>
        <taxon>Evosea</taxon>
        <taxon>Eumycetozoa</taxon>
        <taxon>Dictyostelia</taxon>
        <taxon>Acytosteliales</taxon>
        <taxon>Cavenderiaceae</taxon>
        <taxon>Cavenderia</taxon>
    </lineage>
</organism>
<dbReference type="Gene3D" id="2.20.28.10">
    <property type="match status" value="1"/>
</dbReference>
<dbReference type="SUPFAM" id="SSF52540">
    <property type="entry name" value="P-loop containing nucleoside triphosphate hydrolases"/>
    <property type="match status" value="1"/>
</dbReference>
<dbReference type="InterPro" id="IPR001208">
    <property type="entry name" value="MCM_dom"/>
</dbReference>
<dbReference type="Proteomes" id="UP000007797">
    <property type="component" value="Unassembled WGS sequence"/>
</dbReference>